<keyword evidence="6" id="KW-1185">Reference proteome</keyword>
<dbReference type="KEGG" id="lacs:H4075_18215"/>
<reference evidence="6" key="1">
    <citation type="submission" date="2020-08" db="EMBL/GenBank/DDBJ databases">
        <title>Lacibacter sp. S13-6-6 genome sequencing.</title>
        <authorList>
            <person name="Jin L."/>
        </authorList>
    </citation>
    <scope>NUCLEOTIDE SEQUENCE [LARGE SCALE GENOMIC DNA]</scope>
    <source>
        <strain evidence="6">S13-6-6</strain>
    </source>
</reference>
<proteinExistence type="predicted"/>
<dbReference type="InterPro" id="IPR013751">
    <property type="entry name" value="ACP_syn_III_N"/>
</dbReference>
<dbReference type="SUPFAM" id="SSF53901">
    <property type="entry name" value="Thiolase-like"/>
    <property type="match status" value="1"/>
</dbReference>
<sequence length="331" mass="36205">MLKGKPVRIVGFGEYLPRKVLSSEIEEQFGLYTGWSEKYSGVATRHHVTFETNAYMGARAVEQALANCSVPLSEIDLLISAAATYDYPIPNEASVIKSQLKDGNQFTFPTIDIDSTCLSFVSAFEIAANLLDGKQYKKIIIVSSEVSSKGLNPENSETVTLFGDAAVAVIVQYDEDGNSLFIKGGLQTYSEGVMDAIIEGGGTKYSFKDHAYNQKLHSFAMNGKNLLRLAKKCIPHFMDFFFRDLPISILDTDAIIPHQASKAGLMMFKSLYPFRDNQVKDSLCSLGNCIAASIPLTFYRSIKAGEIKRGDVCLLSGTSAGFSIGGVLIKY</sequence>
<dbReference type="RefSeq" id="WP_182802249.1">
    <property type="nucleotide sequence ID" value="NZ_CP060007.1"/>
</dbReference>
<dbReference type="CDD" id="cd00830">
    <property type="entry name" value="KAS_III"/>
    <property type="match status" value="1"/>
</dbReference>
<dbReference type="GO" id="GO:0044550">
    <property type="term" value="P:secondary metabolite biosynthetic process"/>
    <property type="evidence" value="ECO:0007669"/>
    <property type="project" value="TreeGrafter"/>
</dbReference>
<gene>
    <name evidence="5" type="ORF">H4075_18215</name>
</gene>
<keyword evidence="1" id="KW-0808">Transferase</keyword>
<accession>A0A7G5XET4</accession>
<protein>
    <recommendedName>
        <fullName evidence="7">Ketoacyl-ACP synthase III</fullName>
    </recommendedName>
</protein>
<dbReference type="EMBL" id="CP060007">
    <property type="protein sequence ID" value="QNA43987.1"/>
    <property type="molecule type" value="Genomic_DNA"/>
</dbReference>
<dbReference type="Proteomes" id="UP000515344">
    <property type="component" value="Chromosome"/>
</dbReference>
<dbReference type="GO" id="GO:0006633">
    <property type="term" value="P:fatty acid biosynthetic process"/>
    <property type="evidence" value="ECO:0007669"/>
    <property type="project" value="InterPro"/>
</dbReference>
<dbReference type="Pfam" id="PF08541">
    <property type="entry name" value="ACP_syn_III_C"/>
    <property type="match status" value="1"/>
</dbReference>
<feature type="domain" description="Beta-ketoacyl-[acyl-carrier-protein] synthase III C-terminal" evidence="3">
    <location>
        <begin position="249"/>
        <end position="331"/>
    </location>
</feature>
<dbReference type="InterPro" id="IPR016039">
    <property type="entry name" value="Thiolase-like"/>
</dbReference>
<organism evidence="5 6">
    <name type="scientific">Lacibacter sediminis</name>
    <dbReference type="NCBI Taxonomy" id="2760713"/>
    <lineage>
        <taxon>Bacteria</taxon>
        <taxon>Pseudomonadati</taxon>
        <taxon>Bacteroidota</taxon>
        <taxon>Chitinophagia</taxon>
        <taxon>Chitinophagales</taxon>
        <taxon>Chitinophagaceae</taxon>
        <taxon>Lacibacter</taxon>
    </lineage>
</organism>
<evidence type="ECO:0000259" key="4">
    <source>
        <dbReference type="Pfam" id="PF08545"/>
    </source>
</evidence>
<evidence type="ECO:0008006" key="7">
    <source>
        <dbReference type="Google" id="ProtNLM"/>
    </source>
</evidence>
<feature type="domain" description="Beta-ketoacyl-[acyl-carrier-protein] synthase III N-terminal" evidence="4">
    <location>
        <begin position="111"/>
        <end position="182"/>
    </location>
</feature>
<evidence type="ECO:0000313" key="6">
    <source>
        <dbReference type="Proteomes" id="UP000515344"/>
    </source>
</evidence>
<dbReference type="GO" id="GO:0004315">
    <property type="term" value="F:3-oxoacyl-[acyl-carrier-protein] synthase activity"/>
    <property type="evidence" value="ECO:0007669"/>
    <property type="project" value="InterPro"/>
</dbReference>
<keyword evidence="2" id="KW-0012">Acyltransferase</keyword>
<dbReference type="AlphaFoldDB" id="A0A7G5XET4"/>
<evidence type="ECO:0000313" key="5">
    <source>
        <dbReference type="EMBL" id="QNA43987.1"/>
    </source>
</evidence>
<evidence type="ECO:0000259" key="3">
    <source>
        <dbReference type="Pfam" id="PF08541"/>
    </source>
</evidence>
<dbReference type="Pfam" id="PF08545">
    <property type="entry name" value="ACP_syn_III"/>
    <property type="match status" value="1"/>
</dbReference>
<evidence type="ECO:0000256" key="2">
    <source>
        <dbReference type="ARBA" id="ARBA00023315"/>
    </source>
</evidence>
<evidence type="ECO:0000256" key="1">
    <source>
        <dbReference type="ARBA" id="ARBA00022679"/>
    </source>
</evidence>
<name>A0A7G5XET4_9BACT</name>
<dbReference type="PANTHER" id="PTHR34069">
    <property type="entry name" value="3-OXOACYL-[ACYL-CARRIER-PROTEIN] SYNTHASE 3"/>
    <property type="match status" value="1"/>
</dbReference>
<dbReference type="PANTHER" id="PTHR34069:SF2">
    <property type="entry name" value="BETA-KETOACYL-[ACYL-CARRIER-PROTEIN] SYNTHASE III"/>
    <property type="match status" value="1"/>
</dbReference>
<dbReference type="Gene3D" id="3.40.47.10">
    <property type="match status" value="2"/>
</dbReference>
<dbReference type="InterPro" id="IPR013747">
    <property type="entry name" value="ACP_syn_III_C"/>
</dbReference>